<organism evidence="4 5">
    <name type="scientific">Tenebrionibacter intestinalis</name>
    <dbReference type="NCBI Taxonomy" id="2799638"/>
    <lineage>
        <taxon>Bacteria</taxon>
        <taxon>Pseudomonadati</taxon>
        <taxon>Pseudomonadota</taxon>
        <taxon>Gammaproteobacteria</taxon>
        <taxon>Enterobacterales</taxon>
        <taxon>Enterobacteriaceae</taxon>
        <taxon>Tenebrionibacter/Tenebrionicola group</taxon>
        <taxon>Tenebrionibacter</taxon>
    </lineage>
</organism>
<dbReference type="HAMAP" id="MF_01622">
    <property type="entry name" value="tRNA_sel_U_synth"/>
    <property type="match status" value="1"/>
</dbReference>
<dbReference type="InterPro" id="IPR027417">
    <property type="entry name" value="P-loop_NTPase"/>
</dbReference>
<dbReference type="PANTHER" id="PTHR30401:SF0">
    <property type="entry name" value="TRNA 2-SELENOURIDINE SYNTHASE"/>
    <property type="match status" value="1"/>
</dbReference>
<evidence type="ECO:0000313" key="4">
    <source>
        <dbReference type="EMBL" id="MBK4715747.1"/>
    </source>
</evidence>
<gene>
    <name evidence="4" type="primary">mnmH</name>
    <name evidence="2" type="synonym">selU</name>
    <name evidence="4" type="ORF">JJB97_10475</name>
</gene>
<comment type="catalytic activity">
    <reaction evidence="2">
        <text>5-methylaminomethyl-2-thiouridine(34) in tRNA + (2E)-geranyl diphosphate = 5-methylaminomethyl-S-(2E)-geranyl-thiouridine(34) in tRNA + diphosphate</text>
        <dbReference type="Rhea" id="RHEA:14085"/>
        <dbReference type="Rhea" id="RHEA-COMP:10195"/>
        <dbReference type="Rhea" id="RHEA-COMP:14654"/>
        <dbReference type="ChEBI" id="CHEBI:33019"/>
        <dbReference type="ChEBI" id="CHEBI:58057"/>
        <dbReference type="ChEBI" id="CHEBI:74455"/>
        <dbReference type="ChEBI" id="CHEBI:140632"/>
    </reaction>
</comment>
<protein>
    <recommendedName>
        <fullName evidence="2">tRNA 2-selenouridine synthase</fullName>
        <ecNumber evidence="2">2.9.1.3</ecNumber>
    </recommendedName>
</protein>
<dbReference type="AlphaFoldDB" id="A0A8K0V2B2"/>
<evidence type="ECO:0000256" key="2">
    <source>
        <dbReference type="HAMAP-Rule" id="MF_01622"/>
    </source>
</evidence>
<dbReference type="InterPro" id="IPR036873">
    <property type="entry name" value="Rhodanese-like_dom_sf"/>
</dbReference>
<comment type="catalytic activity">
    <reaction evidence="2">
        <text>5-methylaminomethyl-S-(2E)-geranyl-thiouridine(34) in tRNA + selenophosphate + H(+) = 5-methylaminomethyl-2-(Se-phospho)selenouridine(34) in tRNA + (2E)-thiogeraniol</text>
        <dbReference type="Rhea" id="RHEA:60172"/>
        <dbReference type="Rhea" id="RHEA-COMP:14654"/>
        <dbReference type="Rhea" id="RHEA-COMP:15523"/>
        <dbReference type="ChEBI" id="CHEBI:15378"/>
        <dbReference type="ChEBI" id="CHEBI:16144"/>
        <dbReference type="ChEBI" id="CHEBI:140632"/>
        <dbReference type="ChEBI" id="CHEBI:143702"/>
        <dbReference type="ChEBI" id="CHEBI:143703"/>
    </reaction>
</comment>
<proteinExistence type="inferred from homology"/>
<comment type="similarity">
    <text evidence="2">Belongs to the SelU family.</text>
</comment>
<comment type="subunit">
    <text evidence="2">Monomer.</text>
</comment>
<dbReference type="EMBL" id="JAEPBH010000024">
    <property type="protein sequence ID" value="MBK4715747.1"/>
    <property type="molecule type" value="Genomic_DNA"/>
</dbReference>
<reference evidence="4" key="1">
    <citation type="submission" date="2021-01" db="EMBL/GenBank/DDBJ databases">
        <title>Intestinitalea alba gen. nov., sp. nov., a novel genus of the family Enterobacteriaceae, isolated from the gut of the plastic-eating mealworm Tenebrio molitor L.</title>
        <authorList>
            <person name="Yang Y."/>
        </authorList>
    </citation>
    <scope>NUCLEOTIDE SEQUENCE</scope>
    <source>
        <strain evidence="4">BIT-L3</strain>
    </source>
</reference>
<keyword evidence="5" id="KW-1185">Reference proteome</keyword>
<dbReference type="PROSITE" id="PS50206">
    <property type="entry name" value="RHODANESE_3"/>
    <property type="match status" value="1"/>
</dbReference>
<dbReference type="InterPro" id="IPR058840">
    <property type="entry name" value="AAA_SelU"/>
</dbReference>
<evidence type="ECO:0000313" key="5">
    <source>
        <dbReference type="Proteomes" id="UP000659047"/>
    </source>
</evidence>
<dbReference type="Gene3D" id="3.40.250.10">
    <property type="entry name" value="Rhodanese-like domain"/>
    <property type="match status" value="1"/>
</dbReference>
<sequence length="401" mass="44863">MATFSYRPDSRDYSSLLLAGVPLLDVRAPVEFAQGALPAASNLPLMNNQERAAVGACYKASGQPAALALGHSLVSGSVREARLAAWQTWCEANPNGYLYCARGGLRSHLVQQWLRERHINFPLVEGGYRALRQYALREMDALAKRPMFIISGNTGCGKTLLVRELAYGVDLEGIARHRGSSFGRTLSPQPSQASFENQLAVTLLQKATAFGDRPGFRWILEDEGASIGSRHLPLSLREGMQRADIVVINDPFERRLARLEEEYFRHMAAAFISRLGEENGWQAFSGYLRQGLYAIRRRLGLENALRLNALLEQALLRHRSHNDPGAHLSWLAPLLRDYYDPMYRYQLSKKIQSVCFEGTFEEVTAWLLEQGVHRIDATLAAPGQPKAQRCAFPVTRKKLPS</sequence>
<dbReference type="InterPro" id="IPR017582">
    <property type="entry name" value="SelU"/>
</dbReference>
<comment type="caution">
    <text evidence="4">The sequence shown here is derived from an EMBL/GenBank/DDBJ whole genome shotgun (WGS) entry which is preliminary data.</text>
</comment>
<evidence type="ECO:0000259" key="3">
    <source>
        <dbReference type="PROSITE" id="PS50206"/>
    </source>
</evidence>
<dbReference type="EC" id="2.9.1.3" evidence="2"/>
<feature type="active site" description="S-selanylcysteine intermediate" evidence="2">
    <location>
        <position position="100"/>
    </location>
</feature>
<comment type="function">
    <text evidence="2">Involved in the post-transcriptional modification of the uridine at the wobble position (U34) of tRNA(Lys), tRNA(Glu) and tRNA(Gln). Catalyzes the conversion of 2-thiouridine (S2U-RNA) to 2-selenouridine (Se2U-RNA). Acts in a two-step process involving geranylation of 2-thiouridine (S2U) to S-geranyl-2-thiouridine (geS2U) and subsequent selenation of the latter derivative to 2-selenouridine (Se2U) in the tRNA chain.</text>
</comment>
<feature type="domain" description="Rhodanese" evidence="3">
    <location>
        <begin position="17"/>
        <end position="140"/>
    </location>
</feature>
<dbReference type="SUPFAM" id="SSF52821">
    <property type="entry name" value="Rhodanese/Cell cycle control phosphatase"/>
    <property type="match status" value="1"/>
</dbReference>
<keyword evidence="2" id="KW-0808">Transferase</keyword>
<comment type="catalytic activity">
    <reaction evidence="2">
        <text>5-methylaminomethyl-2-(Se-phospho)selenouridine(34) in tRNA + H2O = 5-methylaminomethyl-2-selenouridine(34) in tRNA + phosphate</text>
        <dbReference type="Rhea" id="RHEA:60176"/>
        <dbReference type="Rhea" id="RHEA-COMP:10196"/>
        <dbReference type="Rhea" id="RHEA-COMP:15523"/>
        <dbReference type="ChEBI" id="CHEBI:15377"/>
        <dbReference type="ChEBI" id="CHEBI:43474"/>
        <dbReference type="ChEBI" id="CHEBI:82743"/>
        <dbReference type="ChEBI" id="CHEBI:143702"/>
    </reaction>
</comment>
<dbReference type="InterPro" id="IPR001763">
    <property type="entry name" value="Rhodanese-like_dom"/>
</dbReference>
<accession>A0A8K0V2B2</accession>
<keyword evidence="1 2" id="KW-0711">Selenium</keyword>
<dbReference type="SUPFAM" id="SSF52540">
    <property type="entry name" value="P-loop containing nucleoside triphosphate hydrolases"/>
    <property type="match status" value="1"/>
</dbReference>
<dbReference type="GO" id="GO:0002098">
    <property type="term" value="P:tRNA wobble uridine modification"/>
    <property type="evidence" value="ECO:0007669"/>
    <property type="project" value="UniProtKB-UniRule"/>
</dbReference>
<evidence type="ECO:0000256" key="1">
    <source>
        <dbReference type="ARBA" id="ARBA00023266"/>
    </source>
</evidence>
<comment type="catalytic activity">
    <reaction evidence="2">
        <text>5-methylaminomethyl-2-thiouridine(34) in tRNA + selenophosphate + (2E)-geranyl diphosphate + H2O + H(+) = 5-methylaminomethyl-2-selenouridine(34) in tRNA + (2E)-thiogeraniol + phosphate + diphosphate</text>
        <dbReference type="Rhea" id="RHEA:42716"/>
        <dbReference type="Rhea" id="RHEA-COMP:10195"/>
        <dbReference type="Rhea" id="RHEA-COMP:10196"/>
        <dbReference type="ChEBI" id="CHEBI:15377"/>
        <dbReference type="ChEBI" id="CHEBI:15378"/>
        <dbReference type="ChEBI" id="CHEBI:16144"/>
        <dbReference type="ChEBI" id="CHEBI:33019"/>
        <dbReference type="ChEBI" id="CHEBI:43474"/>
        <dbReference type="ChEBI" id="CHEBI:58057"/>
        <dbReference type="ChEBI" id="CHEBI:74455"/>
        <dbReference type="ChEBI" id="CHEBI:82743"/>
        <dbReference type="ChEBI" id="CHEBI:143703"/>
        <dbReference type="EC" id="2.9.1.3"/>
    </reaction>
</comment>
<dbReference type="GO" id="GO:0016765">
    <property type="term" value="F:transferase activity, transferring alkyl or aryl (other than methyl) groups"/>
    <property type="evidence" value="ECO:0007669"/>
    <property type="project" value="UniProtKB-UniRule"/>
</dbReference>
<dbReference type="NCBIfam" id="NF008751">
    <property type="entry name" value="PRK11784.1-3"/>
    <property type="match status" value="1"/>
</dbReference>
<dbReference type="Pfam" id="PF26341">
    <property type="entry name" value="AAA_SelU"/>
    <property type="match status" value="1"/>
</dbReference>
<dbReference type="NCBIfam" id="TIGR03167">
    <property type="entry name" value="tRNA_sel_U_synt"/>
    <property type="match status" value="1"/>
</dbReference>
<dbReference type="RefSeq" id="WP_238713966.1">
    <property type="nucleotide sequence ID" value="NZ_JAEPBH010000024.1"/>
</dbReference>
<dbReference type="PANTHER" id="PTHR30401">
    <property type="entry name" value="TRNA 2-SELENOURIDINE SYNTHASE"/>
    <property type="match status" value="1"/>
</dbReference>
<dbReference type="GO" id="GO:0043828">
    <property type="term" value="F:tRNA 2-selenouridine synthase activity"/>
    <property type="evidence" value="ECO:0007669"/>
    <property type="project" value="UniProtKB-EC"/>
</dbReference>
<dbReference type="SMART" id="SM00450">
    <property type="entry name" value="RHOD"/>
    <property type="match status" value="1"/>
</dbReference>
<name>A0A8K0V2B2_9ENTR</name>
<dbReference type="Proteomes" id="UP000659047">
    <property type="component" value="Unassembled WGS sequence"/>
</dbReference>